<keyword evidence="2" id="KW-1185">Reference proteome</keyword>
<evidence type="ECO:0000313" key="1">
    <source>
        <dbReference type="EMBL" id="TGY00895.1"/>
    </source>
</evidence>
<keyword evidence="1" id="KW-0121">Carboxypeptidase</keyword>
<organism evidence="1 2">
    <name type="scientific">Hominisplanchenecus murintestinalis</name>
    <dbReference type="NCBI Taxonomy" id="2941517"/>
    <lineage>
        <taxon>Bacteria</taxon>
        <taxon>Bacillati</taxon>
        <taxon>Bacillota</taxon>
        <taxon>Clostridia</taxon>
        <taxon>Lachnospirales</taxon>
        <taxon>Lachnospiraceae</taxon>
        <taxon>Hominisplanchenecus</taxon>
    </lineage>
</organism>
<protein>
    <submittedName>
        <fullName evidence="1">D-alanyl-D-alanine carboxypeptidase</fullName>
    </submittedName>
</protein>
<accession>A0AC61R5F5</accession>
<name>A0AC61R5F5_9FIRM</name>
<dbReference type="EMBL" id="SRZB01000001">
    <property type="protein sequence ID" value="TGY00895.1"/>
    <property type="molecule type" value="Genomic_DNA"/>
</dbReference>
<keyword evidence="1" id="KW-0645">Protease</keyword>
<comment type="caution">
    <text evidence="1">The sequence shown here is derived from an EMBL/GenBank/DDBJ whole genome shotgun (WGS) entry which is preliminary data.</text>
</comment>
<keyword evidence="1" id="KW-0378">Hydrolase</keyword>
<reference evidence="1" key="1">
    <citation type="submission" date="2019-04" db="EMBL/GenBank/DDBJ databases">
        <title>Microbes associate with the intestines of laboratory mice.</title>
        <authorList>
            <person name="Navarre W."/>
            <person name="Wong E."/>
            <person name="Huang K."/>
            <person name="Tropini C."/>
            <person name="Ng K."/>
            <person name="Yu B."/>
        </authorList>
    </citation>
    <scope>NUCLEOTIDE SEQUENCE</scope>
    <source>
        <strain evidence="1">NM72_1-8</strain>
    </source>
</reference>
<dbReference type="Proteomes" id="UP000307720">
    <property type="component" value="Unassembled WGS sequence"/>
</dbReference>
<evidence type="ECO:0000313" key="2">
    <source>
        <dbReference type="Proteomes" id="UP000307720"/>
    </source>
</evidence>
<proteinExistence type="predicted"/>
<sequence>MDVKKTVAAVIIICVLVMNVRMEVFAAPEELYAQSAVLMDADSGRVLFEKNGMEQRPMASTTKILTCILVLEKAGLGETAEVSRNAASQPKVHLGVRAGEKYYVQDLLYSLMLESHNDAAVILAEHVGGSLEGFAALMNEKAKEIGCADSHFITPNGLDAEDEEGAHSTTAADLAKIMRYCITLSPKKAEFLEITRTSSRAFSDVEGKRSFSCVNHNAFLGMMDGALSGKTGFTGKAGYCYVGALTRDGKTFIVALLACGWPNNKTYKWKDTRKLMEYGLKNYEYRNVWEDIQVERIPVENGIPESGELWDTAYTEAEIEGKEEVRLLLRKDEKVSVEVEKAEQLAAPIEAGQQVGTVRYYLGDGLIREFPIKIRNSVREIDISWCAEKIVEKLCM</sequence>
<gene>
    <name evidence="1" type="ORF">E5357_00755</name>
</gene>